<organism evidence="2 3">
    <name type="scientific">Seminavis robusta</name>
    <dbReference type="NCBI Taxonomy" id="568900"/>
    <lineage>
        <taxon>Eukaryota</taxon>
        <taxon>Sar</taxon>
        <taxon>Stramenopiles</taxon>
        <taxon>Ochrophyta</taxon>
        <taxon>Bacillariophyta</taxon>
        <taxon>Bacillariophyceae</taxon>
        <taxon>Bacillariophycidae</taxon>
        <taxon>Naviculales</taxon>
        <taxon>Naviculaceae</taxon>
        <taxon>Seminavis</taxon>
    </lineage>
</organism>
<dbReference type="Proteomes" id="UP001153069">
    <property type="component" value="Unassembled WGS sequence"/>
</dbReference>
<name>A0A9N8EM45_9STRA</name>
<feature type="region of interest" description="Disordered" evidence="1">
    <location>
        <begin position="50"/>
        <end position="70"/>
    </location>
</feature>
<evidence type="ECO:0000313" key="2">
    <source>
        <dbReference type="EMBL" id="CAB9521821.1"/>
    </source>
</evidence>
<dbReference type="OrthoDB" id="55910at2759"/>
<dbReference type="AlphaFoldDB" id="A0A9N8EM45"/>
<proteinExistence type="predicted"/>
<dbReference type="EMBL" id="CAICTM010001234">
    <property type="protein sequence ID" value="CAB9521821.1"/>
    <property type="molecule type" value="Genomic_DNA"/>
</dbReference>
<evidence type="ECO:0000313" key="3">
    <source>
        <dbReference type="Proteomes" id="UP001153069"/>
    </source>
</evidence>
<sequence length="278" mass="30873">MMPPRACPSNVVRQMDVPSMITTTTSSRSHTSADLHESLTVDAMDFDHDSHADTRSDASSSANYSHPDSCRIEESPSFGTTIAISHITPASTPRTSASSQQNVRVNVGGEYFSFPESSFQRFHCLPWKRNVDGVLHLNSTAAVFEVLLDYVLFETLPAYDTMSKDEFQEFETMALSMGGLTKLIEHFDRKDSYLAKELRQRRSFSFNSKKQGNFLLNGEQSHKSPNSVRATQCARFLGAICGVAESMRRRPRQAGSGDPAVVKRLKLGPGKWCHNAIS</sequence>
<accession>A0A9N8EM45</accession>
<reference evidence="2" key="1">
    <citation type="submission" date="2020-06" db="EMBL/GenBank/DDBJ databases">
        <authorList>
            <consortium name="Plant Systems Biology data submission"/>
        </authorList>
    </citation>
    <scope>NUCLEOTIDE SEQUENCE</scope>
    <source>
        <strain evidence="2">D6</strain>
    </source>
</reference>
<gene>
    <name evidence="2" type="ORF">SEMRO_1236_G255080.1</name>
</gene>
<feature type="compositionally biased region" description="Polar residues" evidence="1">
    <location>
        <begin position="57"/>
        <end position="66"/>
    </location>
</feature>
<evidence type="ECO:0000256" key="1">
    <source>
        <dbReference type="SAM" id="MobiDB-lite"/>
    </source>
</evidence>
<comment type="caution">
    <text evidence="2">The sequence shown here is derived from an EMBL/GenBank/DDBJ whole genome shotgun (WGS) entry which is preliminary data.</text>
</comment>
<protein>
    <submittedName>
        <fullName evidence="2">Uncharacterized protein</fullName>
    </submittedName>
</protein>
<keyword evidence="3" id="KW-1185">Reference proteome</keyword>